<dbReference type="SUPFAM" id="SSF48208">
    <property type="entry name" value="Six-hairpin glycosidases"/>
    <property type="match status" value="1"/>
</dbReference>
<dbReference type="GO" id="GO:0005975">
    <property type="term" value="P:carbohydrate metabolic process"/>
    <property type="evidence" value="ECO:0007669"/>
    <property type="project" value="InterPro"/>
</dbReference>
<proteinExistence type="predicted"/>
<evidence type="ECO:0000259" key="3">
    <source>
        <dbReference type="PROSITE" id="PS51175"/>
    </source>
</evidence>
<dbReference type="GO" id="GO:0030246">
    <property type="term" value="F:carbohydrate binding"/>
    <property type="evidence" value="ECO:0007669"/>
    <property type="project" value="InterPro"/>
</dbReference>
<feature type="domain" description="CBM6" evidence="3">
    <location>
        <begin position="549"/>
        <end position="674"/>
    </location>
</feature>
<dbReference type="InterPro" id="IPR005084">
    <property type="entry name" value="CBM6"/>
</dbReference>
<dbReference type="PANTHER" id="PTHR47791:SF3">
    <property type="entry name" value="MEIOTICALLY UP-REGULATED GENE 191 PROTEIN"/>
    <property type="match status" value="1"/>
</dbReference>
<evidence type="ECO:0000256" key="2">
    <source>
        <dbReference type="SAM" id="SignalP"/>
    </source>
</evidence>
<dbReference type="InterPro" id="IPR035992">
    <property type="entry name" value="Ricin_B-like_lectins"/>
</dbReference>
<dbReference type="GO" id="GO:0016787">
    <property type="term" value="F:hydrolase activity"/>
    <property type="evidence" value="ECO:0007669"/>
    <property type="project" value="UniProtKB-KW"/>
</dbReference>
<dbReference type="Proteomes" id="UP001168478">
    <property type="component" value="Unassembled WGS sequence"/>
</dbReference>
<protein>
    <submittedName>
        <fullName evidence="5">Glycoside hydrolase family 76 protein</fullName>
    </submittedName>
</protein>
<dbReference type="InterPro" id="IPR026444">
    <property type="entry name" value="Secre_tail"/>
</dbReference>
<dbReference type="SUPFAM" id="SSF50370">
    <property type="entry name" value="Ricin B-like lectins"/>
    <property type="match status" value="1"/>
</dbReference>
<dbReference type="InterPro" id="IPR006584">
    <property type="entry name" value="Cellulose-bd_IV"/>
</dbReference>
<dbReference type="Pfam" id="PF03663">
    <property type="entry name" value="Glyco_hydro_76"/>
    <property type="match status" value="1"/>
</dbReference>
<gene>
    <name evidence="4" type="ORF">QVN81_11360</name>
    <name evidence="5" type="ORF">QVN84_09595</name>
</gene>
<dbReference type="InterPro" id="IPR000421">
    <property type="entry name" value="FA58C"/>
</dbReference>
<dbReference type="Pfam" id="PF14200">
    <property type="entry name" value="RicinB_lectin_2"/>
    <property type="match status" value="1"/>
</dbReference>
<keyword evidence="6" id="KW-1185">Reference proteome</keyword>
<dbReference type="RefSeq" id="WP_289826116.1">
    <property type="nucleotide sequence ID" value="NZ_JAUEIE010000015.1"/>
</dbReference>
<dbReference type="CDD" id="cd04084">
    <property type="entry name" value="CBM6_xylanase-like"/>
    <property type="match status" value="1"/>
</dbReference>
<dbReference type="EMBL" id="JAUEIE010000015">
    <property type="protein sequence ID" value="MDN0023606.1"/>
    <property type="molecule type" value="Genomic_DNA"/>
</dbReference>
<dbReference type="PANTHER" id="PTHR47791">
    <property type="entry name" value="MEIOTICALLY UP-REGULATED GENE 191 PROTEIN"/>
    <property type="match status" value="1"/>
</dbReference>
<evidence type="ECO:0000313" key="7">
    <source>
        <dbReference type="Proteomes" id="UP001168478"/>
    </source>
</evidence>
<dbReference type="InterPro" id="IPR053169">
    <property type="entry name" value="MUG_Protein"/>
</dbReference>
<dbReference type="SUPFAM" id="SSF49785">
    <property type="entry name" value="Galactose-binding domain-like"/>
    <property type="match status" value="3"/>
</dbReference>
<organism evidence="5 7">
    <name type="scientific">Leyella lascolaii</name>
    <dbReference type="NCBI Taxonomy" id="1776379"/>
    <lineage>
        <taxon>Bacteria</taxon>
        <taxon>Pseudomonadati</taxon>
        <taxon>Bacteroidota</taxon>
        <taxon>Bacteroidia</taxon>
        <taxon>Bacteroidales</taxon>
        <taxon>Prevotellaceae</taxon>
        <taxon>Leyella</taxon>
    </lineage>
</organism>
<dbReference type="InterPro" id="IPR005198">
    <property type="entry name" value="Glyco_hydro_76"/>
</dbReference>
<dbReference type="Gene3D" id="2.60.120.260">
    <property type="entry name" value="Galactose-binding domain-like"/>
    <property type="match status" value="5"/>
</dbReference>
<evidence type="ECO:0000313" key="4">
    <source>
        <dbReference type="EMBL" id="MDN0023606.1"/>
    </source>
</evidence>
<name>A0AAW7JWQ6_9BACT</name>
<dbReference type="Pfam" id="PF00754">
    <property type="entry name" value="F5_F8_type_C"/>
    <property type="match status" value="1"/>
</dbReference>
<feature type="signal peptide" evidence="2">
    <location>
        <begin position="1"/>
        <end position="19"/>
    </location>
</feature>
<evidence type="ECO:0000313" key="6">
    <source>
        <dbReference type="Proteomes" id="UP001167831"/>
    </source>
</evidence>
<comment type="caution">
    <text evidence="5">The sequence shown here is derived from an EMBL/GenBank/DDBJ whole genome shotgun (WGS) entry which is preliminary data.</text>
</comment>
<reference evidence="5" key="1">
    <citation type="submission" date="2023-06" db="EMBL/GenBank/DDBJ databases">
        <authorList>
            <person name="Zeman M."/>
            <person name="Kubasova T."/>
            <person name="Jahodarova E."/>
            <person name="Nykrynova M."/>
            <person name="Rychlik I."/>
        </authorList>
    </citation>
    <scope>NUCLEOTIDE SEQUENCE</scope>
    <source>
        <strain evidence="5">ET15</strain>
        <strain evidence="4">ET37</strain>
    </source>
</reference>
<dbReference type="NCBIfam" id="TIGR04183">
    <property type="entry name" value="Por_Secre_tail"/>
    <property type="match status" value="1"/>
</dbReference>
<dbReference type="Gene3D" id="1.50.10.20">
    <property type="match status" value="1"/>
</dbReference>
<dbReference type="Pfam" id="PF03422">
    <property type="entry name" value="CBM_6"/>
    <property type="match status" value="1"/>
</dbReference>
<keyword evidence="1 2" id="KW-0732">Signal</keyword>
<dbReference type="InterPro" id="IPR000772">
    <property type="entry name" value="Ricin_B_lectin"/>
</dbReference>
<accession>A0AAW7JWQ6</accession>
<evidence type="ECO:0000313" key="5">
    <source>
        <dbReference type="EMBL" id="MDN0025767.1"/>
    </source>
</evidence>
<dbReference type="InterPro" id="IPR008979">
    <property type="entry name" value="Galactose-bd-like_sf"/>
</dbReference>
<feature type="chain" id="PRO_5043667153" evidence="2">
    <location>
        <begin position="20"/>
        <end position="1320"/>
    </location>
</feature>
<sequence>MKKLLLTVLMSGITGMASADIVPGKTYRIASAANEERVMFVDNSSLANNTSVVVWTDTEVPAQQWEAIANGDGTFSFMNVFTGKYLARNSALISASSKVLQTATASNMGQWNVDAVSGRDGYYVITQSSASSTFILQTAATSDGQTMTYQAWSDGGTPTKEQMWKFEEVEPISSFTDTQRTQMMDAWLAQHLRDRGSNGKTFGNGGGWGDAEMLETILDAYETTGREEYLDVFRSVFNYFKWAVGTDWLKLKYDDAYKWYGHDFNDDVMWMIIASARAYHLTGNTMYRSYAKSNFDRIYDRAYNQWGMMRWAEQSGNKNGTNSCINGPTEVAACYIAMAQTDENEREQYYEVARSLYEKQRLYLFNPQTGEVYDSFTWDESTNLPGGYNYWVSTYNQGTMLGAALMLYKHYGDEMYKRDAEKIVERTKESLCNSDGIINVCQTVDGDLCGFKGVLMRYLRRYVVEMRKTEDVEWMKDNAFMAFNNRNSYGITSSAWLTKSNENWKSDTEKDGNGNFKSFQNQPFGNSTAISAAFNAPLSTSFIGRDAYSTIEAENFNTLRGVYVTTGTGGNAAEITNIRNGFYTCYANVDFGTRPARTVEIRVSDSSTANAKIEIRLDRADGTLIGTADIPQGGGWKTVTADIAPTDGTHDIYLVYQPGSSSAGCFNVDWLKFTTDAMELPGDITKNGGVLTSSVDGTQTGALTDNSLTSAVSVQATAAQFTYRSPVAVTLKGYSIGSSAADASSDARSWTLSASNDGSTWTVLDEQTDQTFATRCTLRRYDAAADKAYTMFRLDVTKNNGGSALAVSEWQLHGLAISATDITTDGGALNEGDKSATDKNASTTAVIDGETNSIFRYNSKALYRLTSYSITSSAAGNAPKSWTLYGYENAEWIPIDSRSNQQTAYNGCTQFYKVTTDKTYQNFRLVINDTEARAELAELQLFGDIAPNGELYNDITDNGGTLLASDNADETALRPLIDNDANTTYTLPFDGEAWVEYRSEIPVRITTLRVCAGYDTDRSPKNYTLQASDDGSSWTTLANVSNARFNTKGSFKNTNVSNSNTFKRFRITFTQASDNAADAIVMGDIQIHGICLSDNDIFSKGGVMTSQIGNDNADENLDKLYDGTADTKFVFNYLGNPWIEFQADEPAAANLYSITSANDEASRDPMGWELQGSDNGRRWTTIDTRTGQSFYARKNTQFYSFDNDHSYRFYRLVLTENGGARLAQMSEWQLFYSEKIATGIDDITTGEIRLNVYPNPVSDVLHIDMPADGTVTIYNTGGQAVAALSLNAGVNSIPFAQYGAGMYIVKAKAGNSTLTAKVVK</sequence>
<dbReference type="SMART" id="SM00606">
    <property type="entry name" value="CBD_IV"/>
    <property type="match status" value="1"/>
</dbReference>
<dbReference type="EMBL" id="JAUEIF010000008">
    <property type="protein sequence ID" value="MDN0025767.1"/>
    <property type="molecule type" value="Genomic_DNA"/>
</dbReference>
<keyword evidence="5" id="KW-0378">Hydrolase</keyword>
<reference evidence="5" key="2">
    <citation type="submission" date="2023-08" db="EMBL/GenBank/DDBJ databases">
        <title>Identification and characterization of horizontal gene transfer across gut microbiota members of farm animals based on homology search.</title>
        <authorList>
            <person name="Schwarzerova J."/>
            <person name="Nykrynova M."/>
            <person name="Jureckova K."/>
            <person name="Cejkova D."/>
            <person name="Rychlik I."/>
        </authorList>
    </citation>
    <scope>NUCLEOTIDE SEQUENCE</scope>
    <source>
        <strain evidence="5">ET15</strain>
        <strain evidence="4">ET37</strain>
    </source>
</reference>
<dbReference type="Proteomes" id="UP001167831">
    <property type="component" value="Unassembled WGS sequence"/>
</dbReference>
<evidence type="ECO:0000256" key="1">
    <source>
        <dbReference type="ARBA" id="ARBA00022729"/>
    </source>
</evidence>
<dbReference type="InterPro" id="IPR008928">
    <property type="entry name" value="6-hairpin_glycosidase_sf"/>
</dbReference>
<dbReference type="Pfam" id="PF18962">
    <property type="entry name" value="Por_Secre_tail"/>
    <property type="match status" value="1"/>
</dbReference>
<dbReference type="Gene3D" id="2.80.10.50">
    <property type="match status" value="1"/>
</dbReference>
<dbReference type="PROSITE" id="PS51175">
    <property type="entry name" value="CBM6"/>
    <property type="match status" value="1"/>
</dbReference>
<dbReference type="CDD" id="cd00161">
    <property type="entry name" value="beta-trefoil_Ricin-like"/>
    <property type="match status" value="1"/>
</dbReference>